<dbReference type="EMBL" id="UOFG01000131">
    <property type="protein sequence ID" value="VAW60765.1"/>
    <property type="molecule type" value="Genomic_DNA"/>
</dbReference>
<accession>A0A3B0WXM4</accession>
<evidence type="ECO:0000313" key="1">
    <source>
        <dbReference type="EMBL" id="VAW60765.1"/>
    </source>
</evidence>
<proteinExistence type="predicted"/>
<organism evidence="1">
    <name type="scientific">hydrothermal vent metagenome</name>
    <dbReference type="NCBI Taxonomy" id="652676"/>
    <lineage>
        <taxon>unclassified sequences</taxon>
        <taxon>metagenomes</taxon>
        <taxon>ecological metagenomes</taxon>
    </lineage>
</organism>
<name>A0A3B0WXM4_9ZZZZ</name>
<reference evidence="1" key="1">
    <citation type="submission" date="2018-06" db="EMBL/GenBank/DDBJ databases">
        <authorList>
            <person name="Zhirakovskaya E."/>
        </authorList>
    </citation>
    <scope>NUCLEOTIDE SEQUENCE</scope>
</reference>
<feature type="non-terminal residue" evidence="1">
    <location>
        <position position="71"/>
    </location>
</feature>
<gene>
    <name evidence="1" type="ORF">MNBD_GAMMA11-186</name>
</gene>
<dbReference type="AlphaFoldDB" id="A0A3B0WXM4"/>
<sequence>MTTKILNRLSVYRNNKQWINDKFRNENTRIIPIFDSMIFCEKEKISYLTYSNIANVSPQINTRIFLGIFDD</sequence>
<protein>
    <submittedName>
        <fullName evidence="1">Uncharacterized protein</fullName>
    </submittedName>
</protein>